<feature type="transmembrane region" description="Helical" evidence="1">
    <location>
        <begin position="7"/>
        <end position="30"/>
    </location>
</feature>
<protein>
    <submittedName>
        <fullName evidence="2">Uncharacterized protein</fullName>
    </submittedName>
</protein>
<keyword evidence="1" id="KW-0812">Transmembrane</keyword>
<dbReference type="Proteomes" id="UP000184184">
    <property type="component" value="Unassembled WGS sequence"/>
</dbReference>
<organism evidence="2 3">
    <name type="scientific">Gracilibacillus kekensis</name>
    <dbReference type="NCBI Taxonomy" id="1027249"/>
    <lineage>
        <taxon>Bacteria</taxon>
        <taxon>Bacillati</taxon>
        <taxon>Bacillota</taxon>
        <taxon>Bacilli</taxon>
        <taxon>Bacillales</taxon>
        <taxon>Bacillaceae</taxon>
        <taxon>Gracilibacillus</taxon>
    </lineage>
</organism>
<keyword evidence="1" id="KW-0472">Membrane</keyword>
<feature type="transmembrane region" description="Helical" evidence="1">
    <location>
        <begin position="42"/>
        <end position="62"/>
    </location>
</feature>
<feature type="transmembrane region" description="Helical" evidence="1">
    <location>
        <begin position="69"/>
        <end position="88"/>
    </location>
</feature>
<evidence type="ECO:0000256" key="1">
    <source>
        <dbReference type="SAM" id="Phobius"/>
    </source>
</evidence>
<dbReference type="RefSeq" id="WP_073202595.1">
    <property type="nucleotide sequence ID" value="NZ_FRCZ01000006.1"/>
</dbReference>
<proteinExistence type="predicted"/>
<name>A0A1M7Q8X2_9BACI</name>
<sequence>MKKWVKIIGILIFLIAVAIFCLQLGSFIAQPLYQAEYIDNRLFYLFNIIIVLSLGISMLLLLSLNKRRITIIVTIGIIMTAINVYLMYESNQGIKNITSVSPSGEEVFAIKSNTYTGEATYYRSYFRILGRPHKELSQVIEKGGPINWLTDDIAVFTYLDKNQHIQQFVGTYGDRQDGRSYYYVGSQIRGNWQGENTRVIANSDGITIMQQGNDHFFDWDHVQQYGTLAIVLSENDQAKWTIALGADFSFDDHTPEPPTGEIILYKAKLKNTEAIALEYIGEAQSMQ</sequence>
<accession>A0A1M7Q8X2</accession>
<dbReference type="AlphaFoldDB" id="A0A1M7Q8X2"/>
<reference evidence="2 3" key="1">
    <citation type="submission" date="2016-11" db="EMBL/GenBank/DDBJ databases">
        <authorList>
            <person name="Jaros S."/>
            <person name="Januszkiewicz K."/>
            <person name="Wedrychowicz H."/>
        </authorList>
    </citation>
    <scope>NUCLEOTIDE SEQUENCE [LARGE SCALE GENOMIC DNA]</scope>
    <source>
        <strain evidence="2 3">CGMCC 1.10681</strain>
    </source>
</reference>
<evidence type="ECO:0000313" key="3">
    <source>
        <dbReference type="Proteomes" id="UP000184184"/>
    </source>
</evidence>
<dbReference type="EMBL" id="FRCZ01000006">
    <property type="protein sequence ID" value="SHN27113.1"/>
    <property type="molecule type" value="Genomic_DNA"/>
</dbReference>
<dbReference type="OrthoDB" id="2193366at2"/>
<evidence type="ECO:0000313" key="2">
    <source>
        <dbReference type="EMBL" id="SHN27113.1"/>
    </source>
</evidence>
<keyword evidence="1" id="KW-1133">Transmembrane helix</keyword>
<gene>
    <name evidence="2" type="ORF">SAMN05216179_2931</name>
</gene>
<keyword evidence="3" id="KW-1185">Reference proteome</keyword>
<dbReference type="STRING" id="1027249.SAMN05216179_2931"/>